<accession>A0ABS6D744</accession>
<dbReference type="RefSeq" id="WP_216243160.1">
    <property type="nucleotide sequence ID" value="NZ_JABACJ020000015.1"/>
</dbReference>
<dbReference type="Proteomes" id="UP000723714">
    <property type="component" value="Unassembled WGS sequence"/>
</dbReference>
<dbReference type="EMBL" id="JABACJ020000015">
    <property type="protein sequence ID" value="MBU3877090.1"/>
    <property type="molecule type" value="Genomic_DNA"/>
</dbReference>
<gene>
    <name evidence="3" type="ORF">HGO97_014870</name>
</gene>
<proteinExistence type="predicted"/>
<organism evidence="3 4">
    <name type="scientific">Faecalicatena faecalis</name>
    <dbReference type="NCBI Taxonomy" id="2726362"/>
    <lineage>
        <taxon>Bacteria</taxon>
        <taxon>Bacillati</taxon>
        <taxon>Bacillota</taxon>
        <taxon>Clostridia</taxon>
        <taxon>Lachnospirales</taxon>
        <taxon>Lachnospiraceae</taxon>
        <taxon>Faecalicatena</taxon>
    </lineage>
</organism>
<protein>
    <submittedName>
        <fullName evidence="3">YcxB family protein</fullName>
    </submittedName>
</protein>
<comment type="caution">
    <text evidence="3">The sequence shown here is derived from an EMBL/GenBank/DDBJ whole genome shotgun (WGS) entry which is preliminary data.</text>
</comment>
<dbReference type="Pfam" id="PF14317">
    <property type="entry name" value="YcxB"/>
    <property type="match status" value="1"/>
</dbReference>
<name>A0ABS6D744_9FIRM</name>
<sequence>MGNRDKKFKVQMTKEALFDFMLHHSYSGLTGIFSIVFSVAFIVVGAVMYSNGKISMNWLGALIFIGIAMAFSTPFQLRNDAARQMKNNALYRDPVSYGVSDRGIAVNQNKNKKFFTWKQIIKVRVTKKAVGFYYEKQFALVMPREVFDQQGLKEIVEANMPAEAIKGLK</sequence>
<evidence type="ECO:0000259" key="2">
    <source>
        <dbReference type="Pfam" id="PF14317"/>
    </source>
</evidence>
<feature type="transmembrane region" description="Helical" evidence="1">
    <location>
        <begin position="55"/>
        <end position="77"/>
    </location>
</feature>
<reference evidence="3 4" key="1">
    <citation type="submission" date="2021-06" db="EMBL/GenBank/DDBJ databases">
        <title>Faecalicatena sp. nov. isolated from porcine feces.</title>
        <authorList>
            <person name="Oh B.S."/>
            <person name="Lee J.H."/>
        </authorList>
    </citation>
    <scope>NUCLEOTIDE SEQUENCE [LARGE SCALE GENOMIC DNA]</scope>
    <source>
        <strain evidence="3 4">AGMB00832</strain>
    </source>
</reference>
<evidence type="ECO:0000313" key="4">
    <source>
        <dbReference type="Proteomes" id="UP000723714"/>
    </source>
</evidence>
<feature type="domain" description="YcxB-like C-terminal" evidence="2">
    <location>
        <begin position="100"/>
        <end position="154"/>
    </location>
</feature>
<keyword evidence="1" id="KW-1133">Transmembrane helix</keyword>
<feature type="transmembrane region" description="Helical" evidence="1">
    <location>
        <begin position="21"/>
        <end position="49"/>
    </location>
</feature>
<keyword evidence="1" id="KW-0472">Membrane</keyword>
<dbReference type="InterPro" id="IPR025588">
    <property type="entry name" value="YcxB-like_C"/>
</dbReference>
<keyword evidence="4" id="KW-1185">Reference proteome</keyword>
<evidence type="ECO:0000256" key="1">
    <source>
        <dbReference type="SAM" id="Phobius"/>
    </source>
</evidence>
<keyword evidence="1" id="KW-0812">Transmembrane</keyword>
<evidence type="ECO:0000313" key="3">
    <source>
        <dbReference type="EMBL" id="MBU3877090.1"/>
    </source>
</evidence>